<accession>A0A010RVX4</accession>
<dbReference type="eggNOG" id="KOG4389">
    <property type="taxonomic scope" value="Eukaryota"/>
</dbReference>
<evidence type="ECO:0000259" key="4">
    <source>
        <dbReference type="Pfam" id="PF00135"/>
    </source>
</evidence>
<keyword evidence="3" id="KW-0732">Signal</keyword>
<evidence type="ECO:0000256" key="2">
    <source>
        <dbReference type="ARBA" id="ARBA00022801"/>
    </source>
</evidence>
<comment type="caution">
    <text evidence="5">The sequence shown here is derived from an EMBL/GenBank/DDBJ whole genome shotgun (WGS) entry which is preliminary data.</text>
</comment>
<dbReference type="Pfam" id="PF00135">
    <property type="entry name" value="COesterase"/>
    <property type="match status" value="1"/>
</dbReference>
<dbReference type="InterPro" id="IPR029058">
    <property type="entry name" value="AB_hydrolase_fold"/>
</dbReference>
<evidence type="ECO:0000313" key="6">
    <source>
        <dbReference type="Proteomes" id="UP000020467"/>
    </source>
</evidence>
<dbReference type="OrthoDB" id="408631at2759"/>
<dbReference type="SUPFAM" id="SSF53474">
    <property type="entry name" value="alpha/beta-Hydrolases"/>
    <property type="match status" value="1"/>
</dbReference>
<dbReference type="GO" id="GO:0016787">
    <property type="term" value="F:hydrolase activity"/>
    <property type="evidence" value="ECO:0007669"/>
    <property type="project" value="UniProtKB-KW"/>
</dbReference>
<evidence type="ECO:0000256" key="1">
    <source>
        <dbReference type="ARBA" id="ARBA00005964"/>
    </source>
</evidence>
<keyword evidence="6" id="KW-1185">Reference proteome</keyword>
<reference evidence="5 6" key="1">
    <citation type="submission" date="2014-02" db="EMBL/GenBank/DDBJ databases">
        <title>The genome sequence of Colletotrichum fioriniae PJ7.</title>
        <authorList>
            <person name="Baroncelli R."/>
            <person name="Thon M.R."/>
        </authorList>
    </citation>
    <scope>NUCLEOTIDE SEQUENCE [LARGE SCALE GENOMIC DNA]</scope>
    <source>
        <strain evidence="5 6">PJ7</strain>
    </source>
</reference>
<feature type="chain" id="PRO_5005100711" description="Carboxylic ester hydrolase" evidence="3">
    <location>
        <begin position="22"/>
        <end position="602"/>
    </location>
</feature>
<dbReference type="AlphaFoldDB" id="A0A010RVX4"/>
<dbReference type="KEGG" id="cfj:CFIO01_10293"/>
<dbReference type="InterPro" id="IPR002018">
    <property type="entry name" value="CarbesteraseB"/>
</dbReference>
<gene>
    <name evidence="5" type="ORF">CFIO01_10293</name>
</gene>
<dbReference type="ESTHER" id="9pezi-a0a010rvx4">
    <property type="family name" value="Fungal_carboxylesterase_lipase"/>
</dbReference>
<feature type="domain" description="Carboxylesterase type B" evidence="4">
    <location>
        <begin position="41"/>
        <end position="538"/>
    </location>
</feature>
<dbReference type="InterPro" id="IPR019826">
    <property type="entry name" value="Carboxylesterase_B_AS"/>
</dbReference>
<feature type="signal peptide" evidence="3">
    <location>
        <begin position="1"/>
        <end position="21"/>
    </location>
</feature>
<evidence type="ECO:0000256" key="3">
    <source>
        <dbReference type="RuleBase" id="RU361235"/>
    </source>
</evidence>
<dbReference type="PANTHER" id="PTHR11559">
    <property type="entry name" value="CARBOXYLESTERASE"/>
    <property type="match status" value="1"/>
</dbReference>
<dbReference type="PROSITE" id="PS00122">
    <property type="entry name" value="CARBOXYLESTERASE_B_1"/>
    <property type="match status" value="1"/>
</dbReference>
<proteinExistence type="inferred from homology"/>
<dbReference type="InterPro" id="IPR050309">
    <property type="entry name" value="Type-B_Carboxylest/Lipase"/>
</dbReference>
<dbReference type="EMBL" id="JARH01000324">
    <property type="protein sequence ID" value="EXF82314.1"/>
    <property type="molecule type" value="Genomic_DNA"/>
</dbReference>
<comment type="similarity">
    <text evidence="1 3">Belongs to the type-B carboxylesterase/lipase family.</text>
</comment>
<dbReference type="Gene3D" id="3.40.50.1820">
    <property type="entry name" value="alpha/beta hydrolase"/>
    <property type="match status" value="1"/>
</dbReference>
<dbReference type="Proteomes" id="UP000020467">
    <property type="component" value="Unassembled WGS sequence"/>
</dbReference>
<name>A0A010RVX4_9PEZI</name>
<organism evidence="5 6">
    <name type="scientific">Colletotrichum fioriniae PJ7</name>
    <dbReference type="NCBI Taxonomy" id="1445577"/>
    <lineage>
        <taxon>Eukaryota</taxon>
        <taxon>Fungi</taxon>
        <taxon>Dikarya</taxon>
        <taxon>Ascomycota</taxon>
        <taxon>Pezizomycotina</taxon>
        <taxon>Sordariomycetes</taxon>
        <taxon>Hypocreomycetidae</taxon>
        <taxon>Glomerellales</taxon>
        <taxon>Glomerellaceae</taxon>
        <taxon>Colletotrichum</taxon>
        <taxon>Colletotrichum acutatum species complex</taxon>
    </lineage>
</organism>
<evidence type="ECO:0000313" key="5">
    <source>
        <dbReference type="EMBL" id="EXF82314.1"/>
    </source>
</evidence>
<sequence length="602" mass="64145">MLFVLTASAAALLLAASPALGAGLPPSGNATNPVINLGSAGSYLGVVQNNGTVASWKGIPYAEPPVGSLRFMPPKALGARGSDVIDVTENALRCVQFAGAPYGVVNSNIVGPRSGPGQEDCLKLWIWKPAKAKAGDKLPVMFYIHGGGLQYSAAPNNDFSDWVGQSQDFIAVNVGYRLGALGFMAHPSLPSANAGLLDQRQALRWVKQNIAAFGGDPGDVTIMGQSGGGYAVVSQMVLYDGDNQGLFSKAVPRSVQRSPSFRVDELADRNAEYFKLLNCTSGQAQLDCFQGASVPALVNAYNALSKYKASSGEFNNLTFGSSGAFLPMIDGVTLTDSVTRLFKKGKVAKVKTVVGFVNDEGANIAPRNTSVLDSTTNGIWNLTDSQVKQAASYYPNNSTFGYASPDNFFLTLFKSYIMALSPFGEQGITGSERLVGRYMSKAVGENRVWAFRFNAPGVGTNYSSSSSSANTSTSTNNPYPLNYVAHSADNSYLQNATAVMTPFEKSLALEWRAYIGSFIRRGDPNKEKLATSPTWHSYGALGGGGGAEEFVDSPVRLVPQFAYQSNANESLPTSTQLEVSQKAQLERVDWWLTDAILDATRV</sequence>
<dbReference type="HOGENOM" id="CLU_006586_10_7_1"/>
<protein>
    <recommendedName>
        <fullName evidence="3">Carboxylic ester hydrolase</fullName>
        <ecNumber evidence="3">3.1.1.-</ecNumber>
    </recommendedName>
</protein>
<dbReference type="EC" id="3.1.1.-" evidence="3"/>
<keyword evidence="2 3" id="KW-0378">Hydrolase</keyword>